<dbReference type="EMBL" id="LJIG01022886">
    <property type="protein sequence ID" value="KRT78222.1"/>
    <property type="molecule type" value="Genomic_DNA"/>
</dbReference>
<sequence>LHTRFSDKSNEITLEIDKLQLIHTMHNLSETCQIHPSIPPTLRDASLSDECKAVEKEYMQRFIKHTLSALEDSYKFSNTITQLRDKFVLNPGQWFSDMLDWITTHSLLGEYLVKLMNIV</sequence>
<protein>
    <recommendedName>
        <fullName evidence="1">E3 ubiquitin-protein ligase SHPRH first helical domain-containing protein</fullName>
    </recommendedName>
</protein>
<accession>A0A0T6ATV4</accession>
<dbReference type="InterPro" id="IPR048686">
    <property type="entry name" value="SHPRH_helical_1st"/>
</dbReference>
<name>A0A0T6ATV4_9SCAR</name>
<dbReference type="Proteomes" id="UP000051574">
    <property type="component" value="Unassembled WGS sequence"/>
</dbReference>
<dbReference type="Pfam" id="PF21325">
    <property type="entry name" value="SHPRH_helical-1st"/>
    <property type="match status" value="1"/>
</dbReference>
<evidence type="ECO:0000259" key="1">
    <source>
        <dbReference type="Pfam" id="PF21325"/>
    </source>
</evidence>
<reference evidence="2 3" key="1">
    <citation type="submission" date="2015-09" db="EMBL/GenBank/DDBJ databases">
        <title>Draft genome of the scarab beetle Oryctes borbonicus.</title>
        <authorList>
            <person name="Meyer J.M."/>
            <person name="Markov G.V."/>
            <person name="Baskaran P."/>
            <person name="Herrmann M."/>
            <person name="Sommer R.J."/>
            <person name="Roedelsperger C."/>
        </authorList>
    </citation>
    <scope>NUCLEOTIDE SEQUENCE [LARGE SCALE GENOMIC DNA]</scope>
    <source>
        <strain evidence="2">OB123</strain>
        <tissue evidence="2">Whole animal</tissue>
    </source>
</reference>
<dbReference type="OrthoDB" id="423559at2759"/>
<feature type="non-terminal residue" evidence="2">
    <location>
        <position position="119"/>
    </location>
</feature>
<comment type="caution">
    <text evidence="2">The sequence shown here is derived from an EMBL/GenBank/DDBJ whole genome shotgun (WGS) entry which is preliminary data.</text>
</comment>
<dbReference type="AlphaFoldDB" id="A0A0T6ATV4"/>
<feature type="domain" description="E3 ubiquitin-protein ligase SHPRH first helical" evidence="1">
    <location>
        <begin position="10"/>
        <end position="47"/>
    </location>
</feature>
<evidence type="ECO:0000313" key="3">
    <source>
        <dbReference type="Proteomes" id="UP000051574"/>
    </source>
</evidence>
<keyword evidence="3" id="KW-1185">Reference proteome</keyword>
<feature type="non-terminal residue" evidence="2">
    <location>
        <position position="1"/>
    </location>
</feature>
<evidence type="ECO:0000313" key="2">
    <source>
        <dbReference type="EMBL" id="KRT78222.1"/>
    </source>
</evidence>
<gene>
    <name evidence="2" type="ORF">AMK59_6373</name>
</gene>
<organism evidence="2 3">
    <name type="scientific">Oryctes borbonicus</name>
    <dbReference type="NCBI Taxonomy" id="1629725"/>
    <lineage>
        <taxon>Eukaryota</taxon>
        <taxon>Metazoa</taxon>
        <taxon>Ecdysozoa</taxon>
        <taxon>Arthropoda</taxon>
        <taxon>Hexapoda</taxon>
        <taxon>Insecta</taxon>
        <taxon>Pterygota</taxon>
        <taxon>Neoptera</taxon>
        <taxon>Endopterygota</taxon>
        <taxon>Coleoptera</taxon>
        <taxon>Polyphaga</taxon>
        <taxon>Scarabaeiformia</taxon>
        <taxon>Scarabaeidae</taxon>
        <taxon>Dynastinae</taxon>
        <taxon>Oryctes</taxon>
    </lineage>
</organism>
<proteinExistence type="predicted"/>